<dbReference type="GO" id="GO:0071204">
    <property type="term" value="C:histone pre-mRNA 3'end processing complex"/>
    <property type="evidence" value="ECO:0007669"/>
    <property type="project" value="TreeGrafter"/>
</dbReference>
<dbReference type="GO" id="GO:0071207">
    <property type="term" value="F:histone pre-mRNA stem-loop binding"/>
    <property type="evidence" value="ECO:0007669"/>
    <property type="project" value="TreeGrafter"/>
</dbReference>
<dbReference type="PANTHER" id="PTHR17408:SF0">
    <property type="entry name" value="HISTONE RNA HAIRPIN-BINDING PROTEIN"/>
    <property type="match status" value="1"/>
</dbReference>
<keyword evidence="5" id="KW-1185">Reference proteome</keyword>
<evidence type="ECO:0000256" key="2">
    <source>
        <dbReference type="ARBA" id="ARBA00022884"/>
    </source>
</evidence>
<dbReference type="AlphaFoldDB" id="A0A6S7FS60"/>
<dbReference type="GO" id="GO:0003729">
    <property type="term" value="F:mRNA binding"/>
    <property type="evidence" value="ECO:0007669"/>
    <property type="project" value="InterPro"/>
</dbReference>
<protein>
    <submittedName>
        <fullName evidence="4">Histone RNA hairpin-binding -like</fullName>
    </submittedName>
</protein>
<dbReference type="EMBL" id="CACRXK020000202">
    <property type="protein sequence ID" value="CAB3979482.1"/>
    <property type="molecule type" value="Genomic_DNA"/>
</dbReference>
<evidence type="ECO:0000256" key="3">
    <source>
        <dbReference type="SAM" id="MobiDB-lite"/>
    </source>
</evidence>
<accession>A0A6S7FS60</accession>
<name>A0A6S7FS60_PARCT</name>
<comment type="caution">
    <text evidence="4">The sequence shown here is derived from an EMBL/GenBank/DDBJ whole genome shotgun (WGS) entry which is preliminary data.</text>
</comment>
<feature type="region of interest" description="Disordered" evidence="3">
    <location>
        <begin position="1"/>
        <end position="20"/>
    </location>
</feature>
<dbReference type="PANTHER" id="PTHR17408">
    <property type="entry name" value="HISTONE RNA HAIRPIN-BINDING PROTEIN"/>
    <property type="match status" value="1"/>
</dbReference>
<sequence>MPVTRTTSERESYTHLQQRKRFKVNRSQDITGLQCTPLLPSALDADQNAAKQTSWKGWKPLSNESSPQTNKENNNEFPPLTNGNIFDSWYTPEPIKNWADFMDIEESQENKMPDFGKKQRFKRKLLLSDKSEKTKVCKPILTDEHRLAQRQKQIDFGKNTAAYGRYVTEKPRHCRDVEDPKTPDKFQICSTRSWTGQVRCWRRKLHEWDPPSGEKDDDVFALVSKSNVQEDVISDMRSSASSSQNEDFSTDLYGCLLREKLCL</sequence>
<keyword evidence="2" id="KW-0694">RNA-binding</keyword>
<dbReference type="Pfam" id="PF15247">
    <property type="entry name" value="SLBP_RNA_bind"/>
    <property type="match status" value="1"/>
</dbReference>
<dbReference type="GO" id="GO:0051028">
    <property type="term" value="P:mRNA transport"/>
    <property type="evidence" value="ECO:0007669"/>
    <property type="project" value="TreeGrafter"/>
</dbReference>
<dbReference type="Proteomes" id="UP001152795">
    <property type="component" value="Unassembled WGS sequence"/>
</dbReference>
<dbReference type="OrthoDB" id="265795at2759"/>
<evidence type="ECO:0000256" key="1">
    <source>
        <dbReference type="ARBA" id="ARBA00006151"/>
    </source>
</evidence>
<feature type="compositionally biased region" description="Polar residues" evidence="3">
    <location>
        <begin position="62"/>
        <end position="80"/>
    </location>
</feature>
<organism evidence="4 5">
    <name type="scientific">Paramuricea clavata</name>
    <name type="common">Red gorgonian</name>
    <name type="synonym">Violescent sea-whip</name>
    <dbReference type="NCBI Taxonomy" id="317549"/>
    <lineage>
        <taxon>Eukaryota</taxon>
        <taxon>Metazoa</taxon>
        <taxon>Cnidaria</taxon>
        <taxon>Anthozoa</taxon>
        <taxon>Octocorallia</taxon>
        <taxon>Malacalcyonacea</taxon>
        <taxon>Plexauridae</taxon>
        <taxon>Paramuricea</taxon>
    </lineage>
</organism>
<gene>
    <name evidence="4" type="ORF">PACLA_8A033541</name>
</gene>
<dbReference type="InterPro" id="IPR026502">
    <property type="entry name" value="SLBP1/SLBP2"/>
</dbReference>
<dbReference type="InterPro" id="IPR038294">
    <property type="entry name" value="SLBP_RNA_bind_sf"/>
</dbReference>
<dbReference type="FunFam" id="1.10.8.1120:FF:000001">
    <property type="entry name" value="Histone RNA hairpin-binding protein-like"/>
    <property type="match status" value="1"/>
</dbReference>
<comment type="similarity">
    <text evidence="1">Belongs to the SLBP family.</text>
</comment>
<proteinExistence type="inferred from homology"/>
<evidence type="ECO:0000313" key="5">
    <source>
        <dbReference type="Proteomes" id="UP001152795"/>
    </source>
</evidence>
<feature type="region of interest" description="Disordered" evidence="3">
    <location>
        <begin position="44"/>
        <end position="80"/>
    </location>
</feature>
<dbReference type="InterPro" id="IPR029344">
    <property type="entry name" value="SLBP_RNA_bind"/>
</dbReference>
<dbReference type="GO" id="GO:0005737">
    <property type="term" value="C:cytoplasm"/>
    <property type="evidence" value="ECO:0007669"/>
    <property type="project" value="TreeGrafter"/>
</dbReference>
<reference evidence="4" key="1">
    <citation type="submission" date="2020-04" db="EMBL/GenBank/DDBJ databases">
        <authorList>
            <person name="Alioto T."/>
            <person name="Alioto T."/>
            <person name="Gomez Garrido J."/>
        </authorList>
    </citation>
    <scope>NUCLEOTIDE SEQUENCE</scope>
    <source>
        <strain evidence="4">A484AB</strain>
    </source>
</reference>
<dbReference type="GO" id="GO:0006398">
    <property type="term" value="P:mRNA 3'-end processing by stem-loop binding and cleavage"/>
    <property type="evidence" value="ECO:0007669"/>
    <property type="project" value="TreeGrafter"/>
</dbReference>
<evidence type="ECO:0000313" key="4">
    <source>
        <dbReference type="EMBL" id="CAB3979482.1"/>
    </source>
</evidence>
<dbReference type="Gene3D" id="1.10.8.1120">
    <property type="entry name" value="Histone RNA hairpin-binding protein RNA-binding domain"/>
    <property type="match status" value="1"/>
</dbReference>